<comment type="caution">
    <text evidence="2">The sequence shown here is derived from an EMBL/GenBank/DDBJ whole genome shotgun (WGS) entry which is preliminary data.</text>
</comment>
<feature type="compositionally biased region" description="Pro residues" evidence="1">
    <location>
        <begin position="194"/>
        <end position="207"/>
    </location>
</feature>
<proteinExistence type="predicted"/>
<dbReference type="EMBL" id="JAGSOH010000009">
    <property type="protein sequence ID" value="MBR7825796.1"/>
    <property type="molecule type" value="Genomic_DNA"/>
</dbReference>
<sequence>MSHSPTIAARGFVHGYDPASRVRVPMAVVCDAELTHQAVRVWMKVRKLCATDQGCTLPVSTLAAQLSVSPRTVDSALGSLASRGLQRTEQQVTACGSKAASRWALLPKTAVPGFVDLPIGLVDRLDAPKLRVLAVIVHQTATAGEATAETVRHRLGISSEQAREHCAGLVAFGVLKVESRAGRGGRNLYRPIHLQPPPQALPRPAPGPGISRAPGAGETCAPDHRGNGENCASAPGGSCAAGAGETFVPYRKTMGEGERTKPCPSRPAEGASPDTGGRTRPGREELEPADNEERPGARPAGSRPGQSWDRLVEGAVERVRRAEAPGRSDVAAALAGLGPLDSSLTGWRRLRVGVRVTEMIEDERLEPERIAARIRRALDRVYDRGEQVRDVYAFLMKLALLTPYGCQDPACEDGRLWPDLVPCRACLERRRDKAADRGRSASADAGPSCRVGEGLGSGHGAPQPVGSPTLAHESFMNARGGRRAHEAVPPGSAGRSARGVELAGAVA</sequence>
<dbReference type="RefSeq" id="WP_212516951.1">
    <property type="nucleotide sequence ID" value="NZ_JAGSOH010000009.1"/>
</dbReference>
<name>A0A941E666_9ACTN</name>
<protein>
    <recommendedName>
        <fullName evidence="4">Helix-turn-helix domain-containing protein</fullName>
    </recommendedName>
</protein>
<reference evidence="2" key="1">
    <citation type="submission" date="2021-04" db="EMBL/GenBank/DDBJ databases">
        <title>Genome based classification of Actinospica acidithermotolerans sp. nov., an actinobacterium isolated from an Indonesian hot spring.</title>
        <authorList>
            <person name="Kusuma A.B."/>
            <person name="Putra K.E."/>
            <person name="Nafisah S."/>
            <person name="Loh J."/>
            <person name="Nouioui I."/>
            <person name="Goodfellow M."/>
        </authorList>
    </citation>
    <scope>NUCLEOTIDE SEQUENCE</scope>
    <source>
        <strain evidence="2">MGRD01-02</strain>
    </source>
</reference>
<feature type="region of interest" description="Disordered" evidence="1">
    <location>
        <begin position="254"/>
        <end position="309"/>
    </location>
</feature>
<evidence type="ECO:0008006" key="4">
    <source>
        <dbReference type="Google" id="ProtNLM"/>
    </source>
</evidence>
<feature type="compositionally biased region" description="Basic and acidic residues" evidence="1">
    <location>
        <begin position="281"/>
        <end position="296"/>
    </location>
</feature>
<gene>
    <name evidence="2" type="ORF">KDK95_05710</name>
</gene>
<evidence type="ECO:0000256" key="1">
    <source>
        <dbReference type="SAM" id="MobiDB-lite"/>
    </source>
</evidence>
<evidence type="ECO:0000313" key="3">
    <source>
        <dbReference type="Proteomes" id="UP000676325"/>
    </source>
</evidence>
<dbReference type="Proteomes" id="UP000676325">
    <property type="component" value="Unassembled WGS sequence"/>
</dbReference>
<dbReference type="AlphaFoldDB" id="A0A941E666"/>
<evidence type="ECO:0000313" key="2">
    <source>
        <dbReference type="EMBL" id="MBR7825796.1"/>
    </source>
</evidence>
<accession>A0A941E666</accession>
<feature type="region of interest" description="Disordered" evidence="1">
    <location>
        <begin position="434"/>
        <end position="507"/>
    </location>
</feature>
<organism evidence="2 3">
    <name type="scientific">Actinospica acidithermotolerans</name>
    <dbReference type="NCBI Taxonomy" id="2828514"/>
    <lineage>
        <taxon>Bacteria</taxon>
        <taxon>Bacillati</taxon>
        <taxon>Actinomycetota</taxon>
        <taxon>Actinomycetes</taxon>
        <taxon>Catenulisporales</taxon>
        <taxon>Actinospicaceae</taxon>
        <taxon>Actinospica</taxon>
    </lineage>
</organism>
<feature type="region of interest" description="Disordered" evidence="1">
    <location>
        <begin position="188"/>
        <end position="221"/>
    </location>
</feature>
<keyword evidence="3" id="KW-1185">Reference proteome</keyword>